<organism evidence="3 4">
    <name type="scientific">Pristionchus mayeri</name>
    <dbReference type="NCBI Taxonomy" id="1317129"/>
    <lineage>
        <taxon>Eukaryota</taxon>
        <taxon>Metazoa</taxon>
        <taxon>Ecdysozoa</taxon>
        <taxon>Nematoda</taxon>
        <taxon>Chromadorea</taxon>
        <taxon>Rhabditida</taxon>
        <taxon>Rhabditina</taxon>
        <taxon>Diplogasteromorpha</taxon>
        <taxon>Diplogasteroidea</taxon>
        <taxon>Neodiplogasteridae</taxon>
        <taxon>Pristionchus</taxon>
    </lineage>
</organism>
<keyword evidence="2" id="KW-1133">Transmembrane helix</keyword>
<feature type="compositionally biased region" description="Basic and acidic residues" evidence="1">
    <location>
        <begin position="278"/>
        <end position="288"/>
    </location>
</feature>
<sequence>VSETNDGIDHTLLTCLVVGSIVFVIIIVIIAAIYLYKRYGNAISERHRRNHHGHRRHRSSTPSSSVKREPLPIPPEDALPTIPKENVITRLPQYNIVVSRYRNLIDLPYSLQSKEAPHSEGSSYSQVNRNISPMVQENSSSPNRAMTPVKTAEMSTQTYTMSATKVPSQPRTTTTPRTRLSPRGEEDSRMAAGSASTSDLSETTLQPSLHSSIRATNESVCPPSISSSFVIGRVASRPLAVREQPALTRSTTADCLASGGPTMAEDVSSSEEEEDEDSVTRSVDDCERVLAAYKPPVDSVPAPVSAHRTNPQYTSTSDYSDSSAK</sequence>
<feature type="compositionally biased region" description="Low complexity" evidence="1">
    <location>
        <begin position="295"/>
        <end position="306"/>
    </location>
</feature>
<dbReference type="AlphaFoldDB" id="A0AAN4ZKB9"/>
<feature type="compositionally biased region" description="Basic residues" evidence="1">
    <location>
        <begin position="47"/>
        <end position="59"/>
    </location>
</feature>
<feature type="transmembrane region" description="Helical" evidence="2">
    <location>
        <begin position="12"/>
        <end position="36"/>
    </location>
</feature>
<name>A0AAN4ZKB9_9BILA</name>
<keyword evidence="2" id="KW-0472">Membrane</keyword>
<evidence type="ECO:0000313" key="3">
    <source>
        <dbReference type="EMBL" id="GMR42833.1"/>
    </source>
</evidence>
<feature type="region of interest" description="Disordered" evidence="1">
    <location>
        <begin position="153"/>
        <end position="207"/>
    </location>
</feature>
<feature type="region of interest" description="Disordered" evidence="1">
    <location>
        <begin position="253"/>
        <end position="325"/>
    </location>
</feature>
<evidence type="ECO:0000313" key="4">
    <source>
        <dbReference type="Proteomes" id="UP001328107"/>
    </source>
</evidence>
<proteinExistence type="predicted"/>
<feature type="compositionally biased region" description="Polar residues" evidence="1">
    <location>
        <begin position="194"/>
        <end position="207"/>
    </location>
</feature>
<gene>
    <name evidence="3" type="ORF">PMAYCL1PPCAC_13028</name>
</gene>
<dbReference type="EMBL" id="BTRK01000003">
    <property type="protein sequence ID" value="GMR42833.1"/>
    <property type="molecule type" value="Genomic_DNA"/>
</dbReference>
<accession>A0AAN4ZKB9</accession>
<keyword evidence="2" id="KW-0812">Transmembrane</keyword>
<feature type="compositionally biased region" description="Polar residues" evidence="1">
    <location>
        <begin position="153"/>
        <end position="166"/>
    </location>
</feature>
<feature type="compositionally biased region" description="Acidic residues" evidence="1">
    <location>
        <begin position="268"/>
        <end position="277"/>
    </location>
</feature>
<protein>
    <submittedName>
        <fullName evidence="3">Uncharacterized protein</fullName>
    </submittedName>
</protein>
<feature type="compositionally biased region" description="Low complexity" evidence="1">
    <location>
        <begin position="313"/>
        <end position="325"/>
    </location>
</feature>
<evidence type="ECO:0000256" key="2">
    <source>
        <dbReference type="SAM" id="Phobius"/>
    </source>
</evidence>
<keyword evidence="4" id="KW-1185">Reference proteome</keyword>
<evidence type="ECO:0000256" key="1">
    <source>
        <dbReference type="SAM" id="MobiDB-lite"/>
    </source>
</evidence>
<feature type="non-terminal residue" evidence="3">
    <location>
        <position position="1"/>
    </location>
</feature>
<feature type="region of interest" description="Disordered" evidence="1">
    <location>
        <begin position="47"/>
        <end position="80"/>
    </location>
</feature>
<dbReference type="Proteomes" id="UP001328107">
    <property type="component" value="Unassembled WGS sequence"/>
</dbReference>
<comment type="caution">
    <text evidence="3">The sequence shown here is derived from an EMBL/GenBank/DDBJ whole genome shotgun (WGS) entry which is preliminary data.</text>
</comment>
<feature type="compositionally biased region" description="Low complexity" evidence="1">
    <location>
        <begin position="167"/>
        <end position="181"/>
    </location>
</feature>
<reference evidence="4" key="1">
    <citation type="submission" date="2022-10" db="EMBL/GenBank/DDBJ databases">
        <title>Genome assembly of Pristionchus species.</title>
        <authorList>
            <person name="Yoshida K."/>
            <person name="Sommer R.J."/>
        </authorList>
    </citation>
    <scope>NUCLEOTIDE SEQUENCE [LARGE SCALE GENOMIC DNA]</scope>
    <source>
        <strain evidence="4">RS5460</strain>
    </source>
</reference>